<reference evidence="5 6" key="1">
    <citation type="journal article" date="2018" name="Nat. Ecol. Evol.">
        <title>Shark genomes provide insights into elasmobranch evolution and the origin of vertebrates.</title>
        <authorList>
            <person name="Hara Y"/>
            <person name="Yamaguchi K"/>
            <person name="Onimaru K"/>
            <person name="Kadota M"/>
            <person name="Koyanagi M"/>
            <person name="Keeley SD"/>
            <person name="Tatsumi K"/>
            <person name="Tanaka K"/>
            <person name="Motone F"/>
            <person name="Kageyama Y"/>
            <person name="Nozu R"/>
            <person name="Adachi N"/>
            <person name="Nishimura O"/>
            <person name="Nakagawa R"/>
            <person name="Tanegashima C"/>
            <person name="Kiyatake I"/>
            <person name="Matsumoto R"/>
            <person name="Murakumo K"/>
            <person name="Nishida K"/>
            <person name="Terakita A"/>
            <person name="Kuratani S"/>
            <person name="Sato K"/>
            <person name="Hyodo S Kuraku.S."/>
        </authorList>
    </citation>
    <scope>NUCLEOTIDE SEQUENCE [LARGE SCALE GENOMIC DNA]</scope>
</reference>
<evidence type="ECO:0000256" key="4">
    <source>
        <dbReference type="SAM" id="MobiDB-lite"/>
    </source>
</evidence>
<dbReference type="SUPFAM" id="SSF48371">
    <property type="entry name" value="ARM repeat"/>
    <property type="match status" value="1"/>
</dbReference>
<dbReference type="OMA" id="VWKHDDP"/>
<dbReference type="GO" id="GO:0003714">
    <property type="term" value="F:transcription corepressor activity"/>
    <property type="evidence" value="ECO:0007669"/>
    <property type="project" value="TreeGrafter"/>
</dbReference>
<comment type="caution">
    <text evidence="5">The sequence shown here is derived from an EMBL/GenBank/DDBJ whole genome shotgun (WGS) entry which is preliminary data.</text>
</comment>
<gene>
    <name evidence="5" type="ORF">scyTo_0008542</name>
</gene>
<accession>A0A401PAY9</accession>
<dbReference type="Proteomes" id="UP000288216">
    <property type="component" value="Unassembled WGS sequence"/>
</dbReference>
<evidence type="ECO:0000256" key="3">
    <source>
        <dbReference type="ARBA" id="ARBA00023242"/>
    </source>
</evidence>
<evidence type="ECO:0000256" key="1">
    <source>
        <dbReference type="ARBA" id="ARBA00004123"/>
    </source>
</evidence>
<dbReference type="InterPro" id="IPR016024">
    <property type="entry name" value="ARM-type_fold"/>
</dbReference>
<dbReference type="InterPro" id="IPR007015">
    <property type="entry name" value="DNA_pol_V/MYBBP1A"/>
</dbReference>
<feature type="region of interest" description="Disordered" evidence="4">
    <location>
        <begin position="780"/>
        <end position="834"/>
    </location>
</feature>
<protein>
    <recommendedName>
        <fullName evidence="7">Myb-binding protein 1A</fullName>
    </recommendedName>
</protein>
<dbReference type="GO" id="GO:0043565">
    <property type="term" value="F:sequence-specific DNA binding"/>
    <property type="evidence" value="ECO:0007669"/>
    <property type="project" value="TreeGrafter"/>
</dbReference>
<dbReference type="OrthoDB" id="342531at2759"/>
<evidence type="ECO:0008006" key="7">
    <source>
        <dbReference type="Google" id="ProtNLM"/>
    </source>
</evidence>
<feature type="compositionally biased region" description="Low complexity" evidence="4">
    <location>
        <begin position="21"/>
        <end position="43"/>
    </location>
</feature>
<feature type="compositionally biased region" description="Basic residues" evidence="4">
    <location>
        <begin position="1298"/>
        <end position="1308"/>
    </location>
</feature>
<dbReference type="PANTHER" id="PTHR13213:SF2">
    <property type="entry name" value="MYB-BINDING PROTEIN 1A"/>
    <property type="match status" value="1"/>
</dbReference>
<feature type="region of interest" description="Disordered" evidence="4">
    <location>
        <begin position="1248"/>
        <end position="1357"/>
    </location>
</feature>
<feature type="compositionally biased region" description="Pro residues" evidence="4">
    <location>
        <begin position="1"/>
        <end position="10"/>
    </location>
</feature>
<dbReference type="STRING" id="75743.A0A401PAY9"/>
<dbReference type="PANTHER" id="PTHR13213">
    <property type="entry name" value="MYB-BINDING PROTEIN 1A FAMILY MEMBER"/>
    <property type="match status" value="1"/>
</dbReference>
<proteinExistence type="inferred from homology"/>
<keyword evidence="3" id="KW-0539">Nucleus</keyword>
<feature type="compositionally biased region" description="Basic and acidic residues" evidence="4">
    <location>
        <begin position="1346"/>
        <end position="1357"/>
    </location>
</feature>
<name>A0A401PAY9_SCYTO</name>
<keyword evidence="6" id="KW-1185">Reference proteome</keyword>
<sequence>MEPGAEPEPPTDTGAEPEPPTDTGAEPEPPTETGAEPGPEGTASPQCGPVVTTSPGIKTKRNRKQGLEPKSHLLQQNRQFLDFFWDIAKPEQTVRLRGIKGLLDYLKRPDSQEDELRYTIKRLIDGLAATREIARPGFSLALAQLLQYNEDIPLQTVLEQIKMKHDVTRTKKQLIRNAAFGNLFGVLALSQSGRLLKEPNILLQSIQLLQQLSHFKQHLSNLPRKTIVDILSETPEAVFEEILFEAMKADLSSAFSNPEQLHLLLVALQRFPNVLKPKALKKLLGSTTIMTPENIPKLIEVLKLAAKAVKKDQILPPLALNLVDIVLKEGTFETFWKELVEDGLLKHQTGPSCYLCYRLLGATLPLLTLPQLNLVLTGEVMRHFGNHVLSAQLPDRFKFAPEMEKYIGSFLENVQDAEKQLAVITKFTCLINQGYPVIPSYWKVVRHLQPSVLLNYVSWLKSMFISPNLGACIEFNTKRQKESKKQAGLPLYAVMRLRMWIVARLSSIVDNNQVKKEEDLVMDIARFIFFHAFFETEHQAPDIPETEATLSVPLDQSTRDAIANSFFGLLNHLNSLPPLGDSTESAGRSEKRILGFTADGNLWIFCVVRYANALLSAKQSVRVVKPLTQGQREAWDRMLKSVEDLQKKSKKSQLLETSAFQLLFLLVGIHLFKNGDDSMVLLSDLHECLQKSLLKKRKKRSKPVTDEEEPEWVEVVVEILLSFLSQPSRLMRQVSKSVFVRICPHMTKAALQLILDVFKPESEGGEESAVVVTEELNGMNVVKRPSGDEMEGESDSDESEEEEGDDADDEEDDDDEDDDDEIGSEEEVGEEEAVDDDFRIELMKVLQTGHAISKEGESSDEEEADDEAMMALDKNISALFAERRKRLQAKKDQAAKLRKEKALRTDFKIKVLDFIEVFLAKQPESPFVFDIIEPLIAIIEETLSSHSDQQAQDFLRKTADIFKNQLCKAKRYCRDISEMKEDLHKLMERLLSRACKQSDSTVSLYCFSGMLYLFRVLKGSPTEPAAASTAKEEDEQELSLQTVTGQVDSLGSLDIIRVTEIYKEALSRFMTKRNCSLTGPMFIDLFNRFPVMCCQLLQPAIKYITDGVRQHQQGQACSLVLKALQTREVRETWTDTKGKKIINQVINQIKQYLQSVTKIKLKVDQEKVMKCLELIAGLIKIVDQQKLNVSVSQLAPSLQKLGQLEEFGKASHVDDVYWHVMKRLGFKRPKKEKVEAQVQSPVAEEGVLKKKKKGFLPETKKRKKNKDPAQENVQEGKENSVGKSETIPKAAKIGQEKKRNRRKRKRNRERLATGKPGPESGGPVKKAKTNAAEMGHGVKAGKRVTVKHEKSRDGAAE</sequence>
<evidence type="ECO:0000313" key="6">
    <source>
        <dbReference type="Proteomes" id="UP000288216"/>
    </source>
</evidence>
<evidence type="ECO:0000313" key="5">
    <source>
        <dbReference type="EMBL" id="GCB70292.1"/>
    </source>
</evidence>
<evidence type="ECO:0000256" key="2">
    <source>
        <dbReference type="ARBA" id="ARBA00006809"/>
    </source>
</evidence>
<dbReference type="Pfam" id="PF04931">
    <property type="entry name" value="DNA_pol_phi"/>
    <property type="match status" value="1"/>
</dbReference>
<organism evidence="5 6">
    <name type="scientific">Scyliorhinus torazame</name>
    <name type="common">Cloudy catshark</name>
    <name type="synonym">Catulus torazame</name>
    <dbReference type="NCBI Taxonomy" id="75743"/>
    <lineage>
        <taxon>Eukaryota</taxon>
        <taxon>Metazoa</taxon>
        <taxon>Chordata</taxon>
        <taxon>Craniata</taxon>
        <taxon>Vertebrata</taxon>
        <taxon>Chondrichthyes</taxon>
        <taxon>Elasmobranchii</taxon>
        <taxon>Galeomorphii</taxon>
        <taxon>Galeoidea</taxon>
        <taxon>Carcharhiniformes</taxon>
        <taxon>Scyliorhinidae</taxon>
        <taxon>Scyliorhinus</taxon>
    </lineage>
</organism>
<dbReference type="GO" id="GO:0005730">
    <property type="term" value="C:nucleolus"/>
    <property type="evidence" value="ECO:0007669"/>
    <property type="project" value="InterPro"/>
</dbReference>
<feature type="region of interest" description="Disordered" evidence="4">
    <location>
        <begin position="1"/>
        <end position="71"/>
    </location>
</feature>
<dbReference type="EMBL" id="BFAA01003295">
    <property type="protein sequence ID" value="GCB70292.1"/>
    <property type="molecule type" value="Genomic_DNA"/>
</dbReference>
<comment type="similarity">
    <text evidence="2">Belongs to the MYBBP1A family.</text>
</comment>
<feature type="compositionally biased region" description="Basic and acidic residues" evidence="4">
    <location>
        <begin position="1266"/>
        <end position="1280"/>
    </location>
</feature>
<dbReference type="GO" id="GO:0003723">
    <property type="term" value="F:RNA binding"/>
    <property type="evidence" value="ECO:0007669"/>
    <property type="project" value="TreeGrafter"/>
</dbReference>
<comment type="subcellular location">
    <subcellularLocation>
        <location evidence="1">Nucleus</location>
    </subcellularLocation>
</comment>
<feature type="compositionally biased region" description="Acidic residues" evidence="4">
    <location>
        <begin position="788"/>
        <end position="834"/>
    </location>
</feature>
<feature type="compositionally biased region" description="Basic residues" evidence="4">
    <location>
        <begin position="1249"/>
        <end position="1265"/>
    </location>
</feature>